<evidence type="ECO:0000256" key="3">
    <source>
        <dbReference type="ARBA" id="ARBA00022989"/>
    </source>
</evidence>
<gene>
    <name evidence="7" type="ORF">GRI42_01085</name>
</gene>
<keyword evidence="2 5" id="KW-0812">Transmembrane</keyword>
<dbReference type="OrthoDB" id="7784409at2"/>
<keyword evidence="8" id="KW-1185">Reference proteome</keyword>
<comment type="subcellular location">
    <subcellularLocation>
        <location evidence="1">Membrane</location>
        <topology evidence="1">Single-pass membrane protein</topology>
    </subcellularLocation>
</comment>
<evidence type="ECO:0000313" key="8">
    <source>
        <dbReference type="Proteomes" id="UP000444185"/>
    </source>
</evidence>
<dbReference type="GO" id="GO:0009306">
    <property type="term" value="P:protein secretion"/>
    <property type="evidence" value="ECO:0007669"/>
    <property type="project" value="InterPro"/>
</dbReference>
<dbReference type="GO" id="GO:0097347">
    <property type="term" value="C:TAM protein secretion complex"/>
    <property type="evidence" value="ECO:0007669"/>
    <property type="project" value="TreeGrafter"/>
</dbReference>
<dbReference type="GO" id="GO:0005886">
    <property type="term" value="C:plasma membrane"/>
    <property type="evidence" value="ECO:0007669"/>
    <property type="project" value="InterPro"/>
</dbReference>
<keyword evidence="3 5" id="KW-1133">Transmembrane helix</keyword>
<dbReference type="EMBL" id="WTYF01000003">
    <property type="protein sequence ID" value="MXO49893.1"/>
    <property type="molecule type" value="Genomic_DNA"/>
</dbReference>
<comment type="caution">
    <text evidence="7">The sequence shown here is derived from an EMBL/GenBank/DDBJ whole genome shotgun (WGS) entry which is preliminary data.</text>
</comment>
<dbReference type="Proteomes" id="UP000444185">
    <property type="component" value="Unassembled WGS sequence"/>
</dbReference>
<evidence type="ECO:0000313" key="7">
    <source>
        <dbReference type="EMBL" id="MXO49893.1"/>
    </source>
</evidence>
<feature type="domain" description="Translocation and assembly module TamB C-terminal" evidence="6">
    <location>
        <begin position="1047"/>
        <end position="1388"/>
    </location>
</feature>
<accession>A0A844XXQ5</accession>
<dbReference type="Pfam" id="PF04357">
    <property type="entry name" value="TamB"/>
    <property type="match status" value="1"/>
</dbReference>
<evidence type="ECO:0000256" key="2">
    <source>
        <dbReference type="ARBA" id="ARBA00022692"/>
    </source>
</evidence>
<dbReference type="PANTHER" id="PTHR36985">
    <property type="entry name" value="TRANSLOCATION AND ASSEMBLY MODULE SUBUNIT TAMB"/>
    <property type="match status" value="1"/>
</dbReference>
<dbReference type="InterPro" id="IPR007452">
    <property type="entry name" value="TamB_C"/>
</dbReference>
<evidence type="ECO:0000256" key="5">
    <source>
        <dbReference type="SAM" id="Phobius"/>
    </source>
</evidence>
<keyword evidence="4 5" id="KW-0472">Membrane</keyword>
<name>A0A844XXQ5_9SPHN</name>
<proteinExistence type="predicted"/>
<feature type="transmembrane region" description="Helical" evidence="5">
    <location>
        <begin position="20"/>
        <end position="42"/>
    </location>
</feature>
<evidence type="ECO:0000259" key="6">
    <source>
        <dbReference type="Pfam" id="PF04357"/>
    </source>
</evidence>
<evidence type="ECO:0000256" key="1">
    <source>
        <dbReference type="ARBA" id="ARBA00004167"/>
    </source>
</evidence>
<reference evidence="7 8" key="1">
    <citation type="submission" date="2019-12" db="EMBL/GenBank/DDBJ databases">
        <title>Genomic-based taxomic classification of the family Erythrobacteraceae.</title>
        <authorList>
            <person name="Xu L."/>
        </authorList>
    </citation>
    <scope>NUCLEOTIDE SEQUENCE [LARGE SCALE GENOMIC DNA]</scope>
    <source>
        <strain evidence="7 8">DSM 16225</strain>
    </source>
</reference>
<protein>
    <submittedName>
        <fullName evidence="7">DUF490 domain-containing protein</fullName>
    </submittedName>
</protein>
<dbReference type="PANTHER" id="PTHR36985:SF1">
    <property type="entry name" value="TRANSLOCATION AND ASSEMBLY MODULE SUBUNIT TAMB"/>
    <property type="match status" value="1"/>
</dbReference>
<organism evidence="7 8">
    <name type="scientific">Qipengyuania gaetbuli</name>
    <dbReference type="NCBI Taxonomy" id="266952"/>
    <lineage>
        <taxon>Bacteria</taxon>
        <taxon>Pseudomonadati</taxon>
        <taxon>Pseudomonadota</taxon>
        <taxon>Alphaproteobacteria</taxon>
        <taxon>Sphingomonadales</taxon>
        <taxon>Erythrobacteraceae</taxon>
        <taxon>Qipengyuania</taxon>
    </lineage>
</organism>
<dbReference type="RefSeq" id="WP_160606226.1">
    <property type="nucleotide sequence ID" value="NZ_WTYF01000003.1"/>
</dbReference>
<sequence length="1398" mass="147447">MEEAAVSTEVPKRRSIAGRIAKWSLGLLGGAVLLVVGALLLLNTPIGERFLADRIARHVFPNGLNIAIGRIDGNIYGNAVLHDVRVSDPQGVFLTIPRAEIDWNPRGWLRNRLDIDSFIARRGNLSRIPEFLPSEDDGPVLPGFDIAVDRFEIDNLTLAPGIAGDVSQRVDLAAEVQVHDRLLFVDGDAKLGADDSLALLLHAEPDGDDFDLSADISASEGGAIAGILGVEGPYEARLRGDGTWSAWKGGLLVRSGEERIAALRITNREGVFGVLGKFDATDFVDGLPERALGNDTAIKARLTIDDRKFDGRTILVGRGILLDGDGLLDLAENRVEDYRLGASLRDPALFDDGLRLNGTTATATLNGAFDQLDIVHELRIGELVSGETRVASLRQQGTARYDGKTWTVPLAVTAGRVSTGNALVDPRLVDGVLRGQLALSGNRLVADDLSVAFRGLAANLALRGDLDAGRYQLRGPVRADGLVLDNVGRAGGTAMADFELYPGGWKLGADLDARVSPVTNATLANLAGSAIRVRGGIATGSGAALDFNRVRVSAEKLQMALDGSVSGGATQLAGSGTHTEYGDFTVEARIADDGPTAQLVFARPFTGLENVRVAIAPSENGFAIDTQGDSVLGPFDGILALFAPANGPTRIDVERLTVSETSVSGGLTLVDGRVDGTLALTRGGLEGTIALAPQGGRQGLVIDLTARDASFGGDTSLTIARADIDVEGLLGEGNSSFSGTANAQGVQYGRLFIARLAAQGKVENGVGSVDARITGQRGVRFALDLKGRFQPERIAVAAQGEFAGRAIYMPRRAYLTKMEDGGWRLSPTQLSYGDGGMVASGEFGGGNLALDVKLARMPLSLGDVALSDLGLGGTISGVVEYRSPAGGLPTGSARVKVDDLTRSGLVLSSKPMDLSLVARLETNSFEARAVMESDEIRRGRVQAYITGLPPEGDLTRRLRAGRLDGQLRFQGAAESLWRLAAVEAFDLTGPVSIAANASGSLAEPRVRGTVASDDLRVRSALSGTDIDDVSVRGSFAGSRLRLTRFAGTTVNGGKVSGSGIVDLAGLGERVEGRFVEIRGPTLDLRAAASNARLVDANGLSATVTGPLRIISNGLGGTIAGRLRVDRASWRLGTAADDLRLPRISTREINLPADRRRRAASARPWRYLIDAKAESRIDVDGMGLDSEWRGDIILRGTTDDPRIGGTAEVVRGDYTFAGTRFELTRGEIDFDENVPINPRLDIRAETEAGDTNVIVTITGNAVQPEITFASDPSLPEEEILARLLFGGSITTLSATDALQLGAAVASLRGGGGMDPINQLRSAIGLDRLRIVSADPALGRGTGIALGKNIGRRFYVEIITDGKGYSATQVEFRVTSWVSLLASVSTIGRESVVAEISRDY</sequence>
<evidence type="ECO:0000256" key="4">
    <source>
        <dbReference type="ARBA" id="ARBA00023136"/>
    </source>
</evidence>